<dbReference type="SUPFAM" id="SSF102860">
    <property type="entry name" value="mRNA decapping enzyme DcpS N-terminal domain"/>
    <property type="match status" value="1"/>
</dbReference>
<evidence type="ECO:0000313" key="3">
    <source>
        <dbReference type="Proteomes" id="UP000751190"/>
    </source>
</evidence>
<dbReference type="Gene3D" id="3.30.200.40">
    <property type="entry name" value="Scavenger mRNA decapping enzyme, N-terminal domain"/>
    <property type="match status" value="1"/>
</dbReference>
<reference evidence="2" key="1">
    <citation type="submission" date="2021-05" db="EMBL/GenBank/DDBJ databases">
        <title>The genome of the haptophyte Pavlova lutheri (Diacronema luteri, Pavlovales) - a model for lipid biosynthesis in eukaryotic algae.</title>
        <authorList>
            <person name="Hulatt C.J."/>
            <person name="Posewitz M.C."/>
        </authorList>
    </citation>
    <scope>NUCLEOTIDE SEQUENCE</scope>
    <source>
        <strain evidence="2">NIVA-4/92</strain>
    </source>
</reference>
<dbReference type="GO" id="GO:0005634">
    <property type="term" value="C:nucleus"/>
    <property type="evidence" value="ECO:0007669"/>
    <property type="project" value="TreeGrafter"/>
</dbReference>
<keyword evidence="3" id="KW-1185">Reference proteome</keyword>
<dbReference type="InterPro" id="IPR011145">
    <property type="entry name" value="Scavenger_mRNA_decap_enz_N"/>
</dbReference>
<name>A0A8J5X3K2_DIALT</name>
<dbReference type="GO" id="GO:0016787">
    <property type="term" value="F:hydrolase activity"/>
    <property type="evidence" value="ECO:0007669"/>
    <property type="project" value="InterPro"/>
</dbReference>
<comment type="similarity">
    <text evidence="1">Belongs to the HIT family.</text>
</comment>
<organism evidence="2 3">
    <name type="scientific">Diacronema lutheri</name>
    <name type="common">Unicellular marine alga</name>
    <name type="synonym">Monochrysis lutheri</name>
    <dbReference type="NCBI Taxonomy" id="2081491"/>
    <lineage>
        <taxon>Eukaryota</taxon>
        <taxon>Haptista</taxon>
        <taxon>Haptophyta</taxon>
        <taxon>Pavlovophyceae</taxon>
        <taxon>Pavlovales</taxon>
        <taxon>Pavlovaceae</taxon>
        <taxon>Diacronema</taxon>
    </lineage>
</organism>
<dbReference type="AlphaFoldDB" id="A0A8J5X3K2"/>
<dbReference type="Gene3D" id="3.30.428.10">
    <property type="entry name" value="HIT-like"/>
    <property type="match status" value="1"/>
</dbReference>
<dbReference type="Proteomes" id="UP000751190">
    <property type="component" value="Unassembled WGS sequence"/>
</dbReference>
<dbReference type="OMA" id="INDYKWD"/>
<evidence type="ECO:0008006" key="4">
    <source>
        <dbReference type="Google" id="ProtNLM"/>
    </source>
</evidence>
<comment type="caution">
    <text evidence="2">The sequence shown here is derived from an EMBL/GenBank/DDBJ whole genome shotgun (WGS) entry which is preliminary data.</text>
</comment>
<dbReference type="GO" id="GO:0000290">
    <property type="term" value="P:deadenylation-dependent decapping of nuclear-transcribed mRNA"/>
    <property type="evidence" value="ECO:0007669"/>
    <property type="project" value="InterPro"/>
</dbReference>
<evidence type="ECO:0000313" key="2">
    <source>
        <dbReference type="EMBL" id="KAG8458508.1"/>
    </source>
</evidence>
<dbReference type="GO" id="GO:0000340">
    <property type="term" value="F:RNA 7-methylguanosine cap binding"/>
    <property type="evidence" value="ECO:0007669"/>
    <property type="project" value="TreeGrafter"/>
</dbReference>
<protein>
    <recommendedName>
        <fullName evidence="4">Scavenger mRNA decapping enzyme</fullName>
    </recommendedName>
</protein>
<dbReference type="GO" id="GO:0000932">
    <property type="term" value="C:P-body"/>
    <property type="evidence" value="ECO:0007669"/>
    <property type="project" value="TreeGrafter"/>
</dbReference>
<proteinExistence type="inferred from homology"/>
<dbReference type="EMBL" id="JAGTXO010000050">
    <property type="protein sequence ID" value="KAG8458508.1"/>
    <property type="molecule type" value="Genomic_DNA"/>
</dbReference>
<evidence type="ECO:0000256" key="1">
    <source>
        <dbReference type="ARBA" id="ARBA00010208"/>
    </source>
</evidence>
<dbReference type="SUPFAM" id="SSF54197">
    <property type="entry name" value="HIT-like"/>
    <property type="match status" value="1"/>
</dbReference>
<dbReference type="Pfam" id="PF11969">
    <property type="entry name" value="DcpS_C"/>
    <property type="match status" value="1"/>
</dbReference>
<dbReference type="InterPro" id="IPR036265">
    <property type="entry name" value="HIT-like_sf"/>
</dbReference>
<dbReference type="PANTHER" id="PTHR12978:SF0">
    <property type="entry name" value="M7GPPPX DIPHOSPHATASE"/>
    <property type="match status" value="1"/>
</dbReference>
<dbReference type="PANTHER" id="PTHR12978">
    <property type="entry name" value="HISTIDINE TRIAD HIT PROTEIN MEMBER"/>
    <property type="match status" value="1"/>
</dbReference>
<dbReference type="InterPro" id="IPR008594">
    <property type="entry name" value="DcpS/DCS2"/>
</dbReference>
<gene>
    <name evidence="2" type="ORF">KFE25_003043</name>
</gene>
<dbReference type="OrthoDB" id="10264956at2759"/>
<sequence>MEGKRQRTGPIEQQLPTPSKLVFESVLGASPEGQRMFLLCSDPLRSGEKAVVVATKPGWTEDELRAIVEADGNALVCTHRNDKFSRHDGPATTAVSIQLISPANDVDITKYAKERSVLVRETPELYEAATRPWAEALPVKQVGWVLAILNRQAEMDRLMYEDAHCMLVPDTKWDRTDVSSLYALALAKDRSLRSVRDLRGAHAQVLRELRDGVVACICAKYGVPANQLRAYLHYLPSFWHLHIHFNVLGCPTVGGGLNVGKALLLDDVIDQLERDPMHFARAAITYAIGSNDTLYAALRAAGLAE</sequence>
<accession>A0A8J5X3K2</accession>